<evidence type="ECO:0000256" key="1">
    <source>
        <dbReference type="ARBA" id="ARBA00004651"/>
    </source>
</evidence>
<feature type="domain" description="MrpA C-terminal/MbhD" evidence="13">
    <location>
        <begin position="610"/>
        <end position="674"/>
    </location>
</feature>
<feature type="transmembrane region" description="Helical" evidence="10">
    <location>
        <begin position="244"/>
        <end position="262"/>
    </location>
</feature>
<dbReference type="InterPro" id="IPR001516">
    <property type="entry name" value="Proton_antipo_N"/>
</dbReference>
<evidence type="ECO:0000256" key="7">
    <source>
        <dbReference type="ARBA" id="ARBA00023065"/>
    </source>
</evidence>
<dbReference type="GO" id="GO:0015297">
    <property type="term" value="F:antiporter activity"/>
    <property type="evidence" value="ECO:0007669"/>
    <property type="project" value="UniProtKB-KW"/>
</dbReference>
<evidence type="ECO:0000256" key="9">
    <source>
        <dbReference type="RuleBase" id="RU000320"/>
    </source>
</evidence>
<evidence type="ECO:0000256" key="6">
    <source>
        <dbReference type="ARBA" id="ARBA00022989"/>
    </source>
</evidence>
<feature type="domain" description="MrpA C-terminal/MbhE" evidence="14">
    <location>
        <begin position="691"/>
        <end position="765"/>
    </location>
</feature>
<feature type="transmembrane region" description="Helical" evidence="10">
    <location>
        <begin position="410"/>
        <end position="432"/>
    </location>
</feature>
<feature type="transmembrane region" description="Helical" evidence="10">
    <location>
        <begin position="569"/>
        <end position="589"/>
    </location>
</feature>
<evidence type="ECO:0000256" key="8">
    <source>
        <dbReference type="ARBA" id="ARBA00023136"/>
    </source>
</evidence>
<keyword evidence="16" id="KW-1185">Reference proteome</keyword>
<feature type="transmembrane region" description="Helical" evidence="10">
    <location>
        <begin position="31"/>
        <end position="54"/>
    </location>
</feature>
<dbReference type="GO" id="GO:0005886">
    <property type="term" value="C:plasma membrane"/>
    <property type="evidence" value="ECO:0007669"/>
    <property type="project" value="UniProtKB-SubCell"/>
</dbReference>
<dbReference type="PANTHER" id="PTHR43373">
    <property type="entry name" value="NA(+)/H(+) ANTIPORTER SUBUNIT"/>
    <property type="match status" value="1"/>
</dbReference>
<evidence type="ECO:0000256" key="5">
    <source>
        <dbReference type="ARBA" id="ARBA00022692"/>
    </source>
</evidence>
<feature type="transmembrane region" description="Helical" evidence="10">
    <location>
        <begin position="301"/>
        <end position="320"/>
    </location>
</feature>
<gene>
    <name evidence="15" type="ORF">BXY53_1279</name>
</gene>
<feature type="transmembrane region" description="Helical" evidence="10">
    <location>
        <begin position="601"/>
        <end position="621"/>
    </location>
</feature>
<feature type="transmembrane region" description="Helical" evidence="10">
    <location>
        <begin position="750"/>
        <end position="768"/>
    </location>
</feature>
<dbReference type="OrthoDB" id="9811798at2"/>
<feature type="domain" description="NADH-Ubiquinone oxidoreductase (complex I) chain 5 N-terminal" evidence="12">
    <location>
        <begin position="70"/>
        <end position="114"/>
    </location>
</feature>
<feature type="transmembrane region" description="Helical" evidence="10">
    <location>
        <begin position="113"/>
        <end position="130"/>
    </location>
</feature>
<feature type="transmembrane region" description="Helical" evidence="10">
    <location>
        <begin position="207"/>
        <end position="223"/>
    </location>
</feature>
<evidence type="ECO:0000256" key="4">
    <source>
        <dbReference type="ARBA" id="ARBA00022475"/>
    </source>
</evidence>
<evidence type="ECO:0000256" key="3">
    <source>
        <dbReference type="ARBA" id="ARBA00022449"/>
    </source>
</evidence>
<feature type="transmembrane region" description="Helical" evidence="10">
    <location>
        <begin position="628"/>
        <end position="647"/>
    </location>
</feature>
<dbReference type="NCBIfam" id="NF009287">
    <property type="entry name" value="PRK12647.1"/>
    <property type="match status" value="1"/>
</dbReference>
<dbReference type="GO" id="GO:0006811">
    <property type="term" value="P:monoatomic ion transport"/>
    <property type="evidence" value="ECO:0007669"/>
    <property type="project" value="UniProtKB-KW"/>
</dbReference>
<protein>
    <submittedName>
        <fullName evidence="15">Multisubunit sodium/proton antiporter MrpA subunit</fullName>
    </submittedName>
</protein>
<feature type="transmembrane region" description="Helical" evidence="10">
    <location>
        <begin position="687"/>
        <end position="707"/>
    </location>
</feature>
<feature type="transmembrane region" description="Helical" evidence="10">
    <location>
        <begin position="274"/>
        <end position="294"/>
    </location>
</feature>
<dbReference type="Pfam" id="PF00662">
    <property type="entry name" value="Proton_antipo_N"/>
    <property type="match status" value="1"/>
</dbReference>
<proteinExistence type="predicted"/>
<evidence type="ECO:0000256" key="2">
    <source>
        <dbReference type="ARBA" id="ARBA00022448"/>
    </source>
</evidence>
<dbReference type="InterPro" id="IPR046806">
    <property type="entry name" value="MrpA_C/MbhE"/>
</dbReference>
<reference evidence="15 16" key="1">
    <citation type="submission" date="2018-08" db="EMBL/GenBank/DDBJ databases">
        <title>Genomic Encyclopedia of Archaeal and Bacterial Type Strains, Phase II (KMG-II): from individual species to whole genera.</title>
        <authorList>
            <person name="Goeker M."/>
        </authorList>
    </citation>
    <scope>NUCLEOTIDE SEQUENCE [LARGE SCALE GENOMIC DNA]</scope>
    <source>
        <strain evidence="15 16">DSM 5002</strain>
    </source>
</reference>
<dbReference type="Pfam" id="PF20501">
    <property type="entry name" value="MbhE"/>
    <property type="match status" value="1"/>
</dbReference>
<keyword evidence="6 10" id="KW-1133">Transmembrane helix</keyword>
<dbReference type="InterPro" id="IPR001750">
    <property type="entry name" value="ND/Mrp_TM"/>
</dbReference>
<dbReference type="AlphaFoldDB" id="A0A397Q9I0"/>
<keyword evidence="3" id="KW-0050">Antiport</keyword>
<evidence type="ECO:0000256" key="10">
    <source>
        <dbReference type="SAM" id="Phobius"/>
    </source>
</evidence>
<keyword evidence="8 10" id="KW-0472">Membrane</keyword>
<dbReference type="InterPro" id="IPR025383">
    <property type="entry name" value="MrpA_C/MbhD"/>
</dbReference>
<accession>A0A397Q9I0</accession>
<feature type="transmembrane region" description="Helical" evidence="10">
    <location>
        <begin position="136"/>
        <end position="153"/>
    </location>
</feature>
<dbReference type="Pfam" id="PF00361">
    <property type="entry name" value="Proton_antipo_M"/>
    <property type="match status" value="1"/>
</dbReference>
<evidence type="ECO:0000313" key="15">
    <source>
        <dbReference type="EMBL" id="RIA56177.1"/>
    </source>
</evidence>
<dbReference type="InterPro" id="IPR050616">
    <property type="entry name" value="CPA3_Na-H_Antiporter_A"/>
</dbReference>
<feature type="transmembrane region" description="Helical" evidence="10">
    <location>
        <begin position="453"/>
        <end position="475"/>
    </location>
</feature>
<evidence type="ECO:0000259" key="13">
    <source>
        <dbReference type="Pfam" id="PF13244"/>
    </source>
</evidence>
<evidence type="ECO:0000259" key="12">
    <source>
        <dbReference type="Pfam" id="PF00662"/>
    </source>
</evidence>
<keyword evidence="7" id="KW-0406">Ion transport</keyword>
<evidence type="ECO:0000259" key="11">
    <source>
        <dbReference type="Pfam" id="PF00361"/>
    </source>
</evidence>
<comment type="caution">
    <text evidence="15">The sequence shown here is derived from an EMBL/GenBank/DDBJ whole genome shotgun (WGS) entry which is preliminary data.</text>
</comment>
<dbReference type="PRINTS" id="PR01434">
    <property type="entry name" value="NADHDHGNASE5"/>
</dbReference>
<dbReference type="PANTHER" id="PTHR43373:SF1">
    <property type="entry name" value="NA(+)_H(+) ANTIPORTER SUBUNIT A"/>
    <property type="match status" value="1"/>
</dbReference>
<feature type="transmembrane region" description="Helical" evidence="10">
    <location>
        <begin position="6"/>
        <end position="24"/>
    </location>
</feature>
<comment type="subcellular location">
    <subcellularLocation>
        <location evidence="1">Cell membrane</location>
        <topology evidence="1">Multi-pass membrane protein</topology>
    </subcellularLocation>
    <subcellularLocation>
        <location evidence="9">Membrane</location>
        <topology evidence="9">Multi-pass membrane protein</topology>
    </subcellularLocation>
</comment>
<evidence type="ECO:0000313" key="16">
    <source>
        <dbReference type="Proteomes" id="UP000266273"/>
    </source>
</evidence>
<keyword evidence="5 9" id="KW-0812">Transmembrane</keyword>
<feature type="transmembrane region" description="Helical" evidence="10">
    <location>
        <begin position="495"/>
        <end position="520"/>
    </location>
</feature>
<feature type="transmembrane region" description="Helical" evidence="10">
    <location>
        <begin position="74"/>
        <end position="101"/>
    </location>
</feature>
<organism evidence="15 16">
    <name type="scientific">Dichotomicrobium thermohalophilum</name>
    <dbReference type="NCBI Taxonomy" id="933063"/>
    <lineage>
        <taxon>Bacteria</taxon>
        <taxon>Pseudomonadati</taxon>
        <taxon>Pseudomonadota</taxon>
        <taxon>Alphaproteobacteria</taxon>
        <taxon>Hyphomicrobiales</taxon>
        <taxon>Hyphomicrobiaceae</taxon>
        <taxon>Dichotomicrobium</taxon>
    </lineage>
</organism>
<dbReference type="Pfam" id="PF13244">
    <property type="entry name" value="MbhD"/>
    <property type="match status" value="1"/>
</dbReference>
<keyword evidence="4" id="KW-1003">Cell membrane</keyword>
<sequence>MSGSSVMSLAVVSGFAAALIAPFLTMGLRHWAGWLLALLPLGLFVYFLDFFPGVAAGDTFTFSLPWLPRYGINFSFYVDGLSLLFALLISGIGALIVFYASGYLKGHPHQGRFFGFILAFMASMLGVVLADNVVTLFVFWELTSITSFLLIGFDHSREAARRAAFQALTITAMGGIVLLAGLLMLGLAGGSFEMSELLGRGELVRNHPWAVGILILLLGGAFTKSAQVPFHSWLPNAMEAPTPVSAYLHSATMVKAGVYLLMRVNPIFGEMALWQVVLPLFGGATLVAGTLLAVRQTDLKLMLAYTTVASLGLLVLLTGIGTEKALIGAGAYLLAHSLFKGALFMVAGCVDHESGTRDITKVGGLSALMPVTAGAAILAGLSMGGLPPFTGFLAKEALYAGIKLKEAGDYAVLAALVFGNALMLAVGLAVAIKPFWGARPETPKHPHEAPLSMLTGPVVLAALGLIIALATHMFNTDIMTPLATAIRGVPTAVDLHFWAGVNQALILSVITVLLGLGFLLRYEAMRAGSQALFNAIGWGPDRGFDQVVGGLVRFSYGLMIWVQNGNMRSYVRLTFIVVGLALLIPPVAFGAWPEMPHVPEMSFYEAAILALAVVGVLQVVLARKRLTAVVSFGVQGFAIAVIFLLFGAPDLSFTQFMVETLSVVILALVFTRLPLEPRDERAPSSILFDGVLGIAAACGFGLTLLGVTEGAFDSTLSDFFREYSATIAHGRNIVNVILVDFRALDTLGEVAVVLMAALSALALIRLRAGRSAGYLEKERRRSLGLDQSA</sequence>
<keyword evidence="2" id="KW-0813">Transport</keyword>
<dbReference type="RefSeq" id="WP_119060998.1">
    <property type="nucleotide sequence ID" value="NZ_QXDF01000001.1"/>
</dbReference>
<dbReference type="Proteomes" id="UP000266273">
    <property type="component" value="Unassembled WGS sequence"/>
</dbReference>
<feature type="transmembrane region" description="Helical" evidence="10">
    <location>
        <begin position="362"/>
        <end position="383"/>
    </location>
</feature>
<feature type="domain" description="NADH:quinone oxidoreductase/Mrp antiporter transmembrane" evidence="11">
    <location>
        <begin position="130"/>
        <end position="400"/>
    </location>
</feature>
<evidence type="ECO:0000259" key="14">
    <source>
        <dbReference type="Pfam" id="PF20501"/>
    </source>
</evidence>
<dbReference type="EMBL" id="QXDF01000001">
    <property type="protein sequence ID" value="RIA56177.1"/>
    <property type="molecule type" value="Genomic_DNA"/>
</dbReference>
<feature type="transmembrane region" description="Helical" evidence="10">
    <location>
        <begin position="653"/>
        <end position="675"/>
    </location>
</feature>
<feature type="transmembrane region" description="Helical" evidence="10">
    <location>
        <begin position="165"/>
        <end position="187"/>
    </location>
</feature>
<name>A0A397Q9I0_9HYPH</name>
<feature type="transmembrane region" description="Helical" evidence="10">
    <location>
        <begin position="326"/>
        <end position="350"/>
    </location>
</feature>